<dbReference type="OrthoDB" id="19261at2759"/>
<keyword evidence="12" id="KW-1185">Reference proteome</keyword>
<evidence type="ECO:0000313" key="12">
    <source>
        <dbReference type="Proteomes" id="UP000674179"/>
    </source>
</evidence>
<evidence type="ECO:0000256" key="5">
    <source>
        <dbReference type="ARBA" id="ARBA00022989"/>
    </source>
</evidence>
<evidence type="ECO:0000256" key="2">
    <source>
        <dbReference type="ARBA" id="ARBA00022448"/>
    </source>
</evidence>
<dbReference type="InterPro" id="IPR056173">
    <property type="entry name" value="Sec20_C"/>
</dbReference>
<gene>
    <name evidence="11" type="ORF">CUR178_06005</name>
</gene>
<dbReference type="GO" id="GO:0012507">
    <property type="term" value="C:ER to Golgi transport vesicle membrane"/>
    <property type="evidence" value="ECO:0007669"/>
    <property type="project" value="TreeGrafter"/>
</dbReference>
<feature type="domain" description="Sec20 C-terminal" evidence="10">
    <location>
        <begin position="196"/>
        <end position="276"/>
    </location>
</feature>
<protein>
    <recommendedName>
        <fullName evidence="10">Sec20 C-terminal domain-containing protein</fullName>
    </recommendedName>
</protein>
<evidence type="ECO:0000256" key="3">
    <source>
        <dbReference type="ARBA" id="ARBA00022692"/>
    </source>
</evidence>
<dbReference type="Gene3D" id="1.20.5.110">
    <property type="match status" value="1"/>
</dbReference>
<keyword evidence="2" id="KW-0813">Transport</keyword>
<dbReference type="GeneID" id="94173190"/>
<keyword evidence="3 9" id="KW-0812">Transmembrane</keyword>
<evidence type="ECO:0000259" key="10">
    <source>
        <dbReference type="Pfam" id="PF03908"/>
    </source>
</evidence>
<comment type="caution">
    <text evidence="11">The sequence shown here is derived from an EMBL/GenBank/DDBJ whole genome shotgun (WGS) entry which is preliminary data.</text>
</comment>
<evidence type="ECO:0000256" key="7">
    <source>
        <dbReference type="SAM" id="Coils"/>
    </source>
</evidence>
<feature type="coiled-coil region" evidence="7">
    <location>
        <begin position="58"/>
        <end position="85"/>
    </location>
</feature>
<evidence type="ECO:0000256" key="4">
    <source>
        <dbReference type="ARBA" id="ARBA00022927"/>
    </source>
</evidence>
<keyword evidence="6 9" id="KW-0472">Membrane</keyword>
<dbReference type="GO" id="GO:0005794">
    <property type="term" value="C:Golgi apparatus"/>
    <property type="evidence" value="ECO:0007669"/>
    <property type="project" value="TreeGrafter"/>
</dbReference>
<feature type="compositionally biased region" description="Low complexity" evidence="8">
    <location>
        <begin position="120"/>
        <end position="132"/>
    </location>
</feature>
<feature type="transmembrane region" description="Helical" evidence="9">
    <location>
        <begin position="259"/>
        <end position="280"/>
    </location>
</feature>
<dbReference type="Pfam" id="PF03908">
    <property type="entry name" value="Sec20"/>
    <property type="match status" value="1"/>
</dbReference>
<evidence type="ECO:0000256" key="6">
    <source>
        <dbReference type="ARBA" id="ARBA00023136"/>
    </source>
</evidence>
<dbReference type="AlphaFoldDB" id="A0A836GVM1"/>
<dbReference type="GO" id="GO:0000149">
    <property type="term" value="F:SNARE binding"/>
    <property type="evidence" value="ECO:0007669"/>
    <property type="project" value="TreeGrafter"/>
</dbReference>
<organism evidence="11 12">
    <name type="scientific">Leishmania enriettii</name>
    <dbReference type="NCBI Taxonomy" id="5663"/>
    <lineage>
        <taxon>Eukaryota</taxon>
        <taxon>Discoba</taxon>
        <taxon>Euglenozoa</taxon>
        <taxon>Kinetoplastea</taxon>
        <taxon>Metakinetoplastina</taxon>
        <taxon>Trypanosomatida</taxon>
        <taxon>Trypanosomatidae</taxon>
        <taxon>Leishmaniinae</taxon>
        <taxon>Leishmania</taxon>
    </lineage>
</organism>
<proteinExistence type="predicted"/>
<dbReference type="GO" id="GO:0006906">
    <property type="term" value="P:vesicle fusion"/>
    <property type="evidence" value="ECO:0007669"/>
    <property type="project" value="TreeGrafter"/>
</dbReference>
<comment type="subcellular location">
    <subcellularLocation>
        <location evidence="1">Membrane</location>
        <topology evidence="1">Single-pass type IV membrane protein</topology>
    </subcellularLocation>
</comment>
<accession>A0A836GVM1</accession>
<dbReference type="PANTHER" id="PTHR21230">
    <property type="entry name" value="VESICLE TRANSPORT V-SNARE PROTEIN VTI1-RELATED"/>
    <property type="match status" value="1"/>
</dbReference>
<dbReference type="Proteomes" id="UP000674179">
    <property type="component" value="Chromosome 17"/>
</dbReference>
<dbReference type="PANTHER" id="PTHR21230:SF26">
    <property type="entry name" value="VESICLE TRANSPORT THROUGH INTERACTION WITH T-SNARES HOMOLOG 1A"/>
    <property type="match status" value="1"/>
</dbReference>
<dbReference type="RefSeq" id="XP_067694008.1">
    <property type="nucleotide sequence ID" value="XM_067837680.1"/>
</dbReference>
<evidence type="ECO:0000256" key="9">
    <source>
        <dbReference type="SAM" id="Phobius"/>
    </source>
</evidence>
<dbReference type="KEGG" id="lenr:94173190"/>
<dbReference type="GO" id="GO:0031902">
    <property type="term" value="C:late endosome membrane"/>
    <property type="evidence" value="ECO:0007669"/>
    <property type="project" value="TreeGrafter"/>
</dbReference>
<reference evidence="11 12" key="1">
    <citation type="submission" date="2021-02" db="EMBL/GenBank/DDBJ databases">
        <title>Leishmania (Mundinia) enrietti genome sequencing and assembly.</title>
        <authorList>
            <person name="Almutairi H."/>
            <person name="Gatherer D."/>
        </authorList>
    </citation>
    <scope>NUCLEOTIDE SEQUENCE [LARGE SCALE GENOMIC DNA]</scope>
    <source>
        <strain evidence="11">CUR178</strain>
    </source>
</reference>
<dbReference type="EMBL" id="JAFHKP010000017">
    <property type="protein sequence ID" value="KAG5482146.1"/>
    <property type="molecule type" value="Genomic_DNA"/>
</dbReference>
<keyword evidence="4" id="KW-0653">Protein transport</keyword>
<evidence type="ECO:0000256" key="1">
    <source>
        <dbReference type="ARBA" id="ARBA00004211"/>
    </source>
</evidence>
<feature type="region of interest" description="Disordered" evidence="8">
    <location>
        <begin position="117"/>
        <end position="142"/>
    </location>
</feature>
<dbReference type="GO" id="GO:0015031">
    <property type="term" value="P:protein transport"/>
    <property type="evidence" value="ECO:0007669"/>
    <property type="project" value="UniProtKB-KW"/>
</dbReference>
<feature type="coiled-coil region" evidence="7">
    <location>
        <begin position="216"/>
        <end position="253"/>
    </location>
</feature>
<name>A0A836GVM1_LEIEN</name>
<dbReference type="GO" id="GO:0031201">
    <property type="term" value="C:SNARE complex"/>
    <property type="evidence" value="ECO:0007669"/>
    <property type="project" value="TreeGrafter"/>
</dbReference>
<keyword evidence="5 9" id="KW-1133">Transmembrane helix</keyword>
<dbReference type="SUPFAM" id="SSF58038">
    <property type="entry name" value="SNARE fusion complex"/>
    <property type="match status" value="1"/>
</dbReference>
<keyword evidence="7" id="KW-0175">Coiled coil</keyword>
<evidence type="ECO:0000256" key="8">
    <source>
        <dbReference type="SAM" id="MobiDB-lite"/>
    </source>
</evidence>
<dbReference type="GO" id="GO:0005789">
    <property type="term" value="C:endoplasmic reticulum membrane"/>
    <property type="evidence" value="ECO:0007669"/>
    <property type="project" value="TreeGrafter"/>
</dbReference>
<evidence type="ECO:0000313" key="11">
    <source>
        <dbReference type="EMBL" id="KAG5482146.1"/>
    </source>
</evidence>
<sequence length="283" mass="30811">MTDAALYHEELLDLEQQVEAIIRAVDAPFQQAAAVAANDSDGREGGNVNSSCARAAAFTKAQDLLRRLNRLLQQLRVEMRLLDGEERDVYEAHANAHAGVVESLRVQVQQSKERAIRNTAAPGAAPVAGSSPQIPRGASASGAPFRAVEGVAGVVWSLREGVDIDAGGEDYPVMSNRAEARHAATRINEVQQSTLQSLGRSEKLLNVTETLGNEAATKLRAQTEQIKQTNDTLEEMHSELGRASAELKRFMRQMARDRLIIFFAITIVVCIIIIVVLAALRHK</sequence>
<dbReference type="GO" id="GO:0005484">
    <property type="term" value="F:SNAP receptor activity"/>
    <property type="evidence" value="ECO:0007669"/>
    <property type="project" value="TreeGrafter"/>
</dbReference>